<protein>
    <submittedName>
        <fullName evidence="1">Right-handed parallel beta-helix repeat-containing protein</fullName>
    </submittedName>
</protein>
<accession>A0A7C2NZ45</accession>
<dbReference type="EMBL" id="DSOK01000460">
    <property type="protein sequence ID" value="HEN17110.1"/>
    <property type="molecule type" value="Genomic_DNA"/>
</dbReference>
<dbReference type="SMART" id="SM00710">
    <property type="entry name" value="PbH1"/>
    <property type="match status" value="3"/>
</dbReference>
<gene>
    <name evidence="1" type="ORF">ENQ76_16750</name>
</gene>
<name>A0A7C2NZ45_9PLAN</name>
<dbReference type="SUPFAM" id="SSF51126">
    <property type="entry name" value="Pectin lyase-like"/>
    <property type="match status" value="1"/>
</dbReference>
<dbReference type="InterPro" id="IPR012334">
    <property type="entry name" value="Pectin_lyas_fold"/>
</dbReference>
<dbReference type="InterPro" id="IPR011050">
    <property type="entry name" value="Pectin_lyase_fold/virulence"/>
</dbReference>
<dbReference type="Gene3D" id="2.160.20.10">
    <property type="entry name" value="Single-stranded right-handed beta-helix, Pectin lyase-like"/>
    <property type="match status" value="1"/>
</dbReference>
<dbReference type="AlphaFoldDB" id="A0A7C2NZ45"/>
<dbReference type="InterPro" id="IPR006626">
    <property type="entry name" value="PbH1"/>
</dbReference>
<evidence type="ECO:0000313" key="1">
    <source>
        <dbReference type="EMBL" id="HEN17110.1"/>
    </source>
</evidence>
<organism evidence="1">
    <name type="scientific">Schlesneria paludicola</name>
    <dbReference type="NCBI Taxonomy" id="360056"/>
    <lineage>
        <taxon>Bacteria</taxon>
        <taxon>Pseudomonadati</taxon>
        <taxon>Planctomycetota</taxon>
        <taxon>Planctomycetia</taxon>
        <taxon>Planctomycetales</taxon>
        <taxon>Planctomycetaceae</taxon>
        <taxon>Schlesneria</taxon>
    </lineage>
</organism>
<proteinExistence type="predicted"/>
<sequence>MSRWLSLWIVIVVGLTDLLQPARAADIHVDSANGFDGNDGLAAVITTATNGPVRTLKRATQLAQAGDRIVLKSNGQPFFETLYLTGGRHCGFASRPFTIEGNGAVISGLRDLPPDGWRPQGPGLWRLSLTRKGHYRFFRDNQPIPEFLPTTRSMALDDLPLDHYFSHQGAVIFRFDEGYVPYTELWTYAAADIGVSLVDVRNLQIRNLTIVGFRVDGLNADGNCRGVVLDNVTLEHNGRAGLSANGTSQVFVESSRLTGNGRHSAVITEYARVNLQNTDDGGVEPTVIE</sequence>
<reference evidence="1" key="1">
    <citation type="journal article" date="2020" name="mSystems">
        <title>Genome- and Community-Level Interaction Insights into Carbon Utilization and Element Cycling Functions of Hydrothermarchaeota in Hydrothermal Sediment.</title>
        <authorList>
            <person name="Zhou Z."/>
            <person name="Liu Y."/>
            <person name="Xu W."/>
            <person name="Pan J."/>
            <person name="Luo Z.H."/>
            <person name="Li M."/>
        </authorList>
    </citation>
    <scope>NUCLEOTIDE SEQUENCE [LARGE SCALE GENOMIC DNA]</scope>
    <source>
        <strain evidence="1">SpSt-339</strain>
    </source>
</reference>
<comment type="caution">
    <text evidence="1">The sequence shown here is derived from an EMBL/GenBank/DDBJ whole genome shotgun (WGS) entry which is preliminary data.</text>
</comment>